<dbReference type="InterPro" id="IPR055458">
    <property type="entry name" value="IFT52_GIFT"/>
</dbReference>
<dbReference type="EMBL" id="CP045894">
    <property type="protein sequence ID" value="QQP54512.1"/>
    <property type="molecule type" value="Genomic_DNA"/>
</dbReference>
<feature type="non-terminal residue" evidence="2">
    <location>
        <position position="91"/>
    </location>
</feature>
<evidence type="ECO:0000259" key="1">
    <source>
        <dbReference type="Pfam" id="PF23355"/>
    </source>
</evidence>
<gene>
    <name evidence="2" type="ORF">FKW44_007363</name>
</gene>
<dbReference type="GO" id="GO:0005929">
    <property type="term" value="C:cilium"/>
    <property type="evidence" value="ECO:0007669"/>
    <property type="project" value="TreeGrafter"/>
</dbReference>
<dbReference type="GO" id="GO:0060271">
    <property type="term" value="P:cilium assembly"/>
    <property type="evidence" value="ECO:0007669"/>
    <property type="project" value="TreeGrafter"/>
</dbReference>
<reference evidence="3" key="1">
    <citation type="submission" date="2021-01" db="EMBL/GenBank/DDBJ databases">
        <title>Caligus Genome Assembly.</title>
        <authorList>
            <person name="Gallardo-Escarate C."/>
        </authorList>
    </citation>
    <scope>NUCLEOTIDE SEQUENCE [LARGE SCALE GENOMIC DNA]</scope>
</reference>
<sequence length="91" mass="10155">FLYPYGATLNVAKPAISIFSTGSVSYPLNRPICAFYKHPNTNGKLAVLGSTAIFSDQYIDKEDNHKLKDIVFNFLTSDEIKLNQIDAEDPE</sequence>
<evidence type="ECO:0000313" key="3">
    <source>
        <dbReference type="Proteomes" id="UP000595437"/>
    </source>
</evidence>
<organism evidence="2 3">
    <name type="scientific">Caligus rogercresseyi</name>
    <name type="common">Sea louse</name>
    <dbReference type="NCBI Taxonomy" id="217165"/>
    <lineage>
        <taxon>Eukaryota</taxon>
        <taxon>Metazoa</taxon>
        <taxon>Ecdysozoa</taxon>
        <taxon>Arthropoda</taxon>
        <taxon>Crustacea</taxon>
        <taxon>Multicrustacea</taxon>
        <taxon>Hexanauplia</taxon>
        <taxon>Copepoda</taxon>
        <taxon>Siphonostomatoida</taxon>
        <taxon>Caligidae</taxon>
        <taxon>Caligus</taxon>
    </lineage>
</organism>
<dbReference type="OrthoDB" id="10259368at2759"/>
<keyword evidence="2" id="KW-0966">Cell projection</keyword>
<keyword evidence="2" id="KW-0282">Flagellum</keyword>
<dbReference type="Proteomes" id="UP000595437">
    <property type="component" value="Chromosome 5"/>
</dbReference>
<evidence type="ECO:0000313" key="2">
    <source>
        <dbReference type="EMBL" id="QQP54512.1"/>
    </source>
</evidence>
<dbReference type="Pfam" id="PF23355">
    <property type="entry name" value="IFT52_GIFT"/>
    <property type="match status" value="1"/>
</dbReference>
<feature type="domain" description="IFT52 GIFT" evidence="1">
    <location>
        <begin position="1"/>
        <end position="88"/>
    </location>
</feature>
<keyword evidence="3" id="KW-1185">Reference proteome</keyword>
<dbReference type="AlphaFoldDB" id="A0A7T8KEL9"/>
<accession>A0A7T8KEL9</accession>
<dbReference type="PANTHER" id="PTHR12969">
    <property type="entry name" value="NGD5/OSM-6/IFT52"/>
    <property type="match status" value="1"/>
</dbReference>
<dbReference type="GO" id="GO:0030992">
    <property type="term" value="C:intraciliary transport particle B"/>
    <property type="evidence" value="ECO:0007669"/>
    <property type="project" value="TreeGrafter"/>
</dbReference>
<feature type="non-terminal residue" evidence="2">
    <location>
        <position position="1"/>
    </location>
</feature>
<keyword evidence="2" id="KW-0969">Cilium</keyword>
<dbReference type="GO" id="GO:0042073">
    <property type="term" value="P:intraciliary transport"/>
    <property type="evidence" value="ECO:0007669"/>
    <property type="project" value="TreeGrafter"/>
</dbReference>
<proteinExistence type="predicted"/>
<name>A0A7T8KEL9_CALRO</name>
<dbReference type="InterPro" id="IPR039975">
    <property type="entry name" value="IFT52"/>
</dbReference>
<dbReference type="PANTHER" id="PTHR12969:SF7">
    <property type="entry name" value="INTRAFLAGELLAR TRANSPORT PROTEIN 52 HOMOLOG"/>
    <property type="match status" value="1"/>
</dbReference>
<dbReference type="GO" id="GO:0005814">
    <property type="term" value="C:centriole"/>
    <property type="evidence" value="ECO:0007669"/>
    <property type="project" value="TreeGrafter"/>
</dbReference>
<protein>
    <submittedName>
        <fullName evidence="2">Intraflagellar transport protein 52-like protein</fullName>
    </submittedName>
</protein>